<keyword evidence="3" id="KW-1185">Reference proteome</keyword>
<dbReference type="EMBL" id="BDSP01000106">
    <property type="protein sequence ID" value="GAX16458.1"/>
    <property type="molecule type" value="Genomic_DNA"/>
</dbReference>
<dbReference type="Proteomes" id="UP000198406">
    <property type="component" value="Unassembled WGS sequence"/>
</dbReference>
<evidence type="ECO:0000313" key="2">
    <source>
        <dbReference type="EMBL" id="GAX16458.1"/>
    </source>
</evidence>
<dbReference type="InterPro" id="IPR011022">
    <property type="entry name" value="Arrestin_C-like"/>
</dbReference>
<feature type="domain" description="Arrestin C-terminal-like" evidence="1">
    <location>
        <begin position="179"/>
        <end position="312"/>
    </location>
</feature>
<accession>A0A1Z5JRS0</accession>
<dbReference type="PANTHER" id="PTHR11188">
    <property type="entry name" value="ARRESTIN DOMAIN CONTAINING PROTEIN"/>
    <property type="match status" value="1"/>
</dbReference>
<dbReference type="GO" id="GO:0005737">
    <property type="term" value="C:cytoplasm"/>
    <property type="evidence" value="ECO:0007669"/>
    <property type="project" value="TreeGrafter"/>
</dbReference>
<dbReference type="InParanoid" id="A0A1Z5JRS0"/>
<dbReference type="PANTHER" id="PTHR11188:SF17">
    <property type="entry name" value="FI21816P1"/>
    <property type="match status" value="1"/>
</dbReference>
<evidence type="ECO:0000259" key="1">
    <source>
        <dbReference type="Pfam" id="PF02752"/>
    </source>
</evidence>
<dbReference type="GO" id="GO:0015031">
    <property type="term" value="P:protein transport"/>
    <property type="evidence" value="ECO:0007669"/>
    <property type="project" value="TreeGrafter"/>
</dbReference>
<name>A0A1Z5JRS0_FISSO</name>
<comment type="caution">
    <text evidence="2">The sequence shown here is derived from an EMBL/GenBank/DDBJ whole genome shotgun (WGS) entry which is preliminary data.</text>
</comment>
<gene>
    <name evidence="2" type="ORF">FisN_19Lu044</name>
</gene>
<dbReference type="OrthoDB" id="2333384at2759"/>
<dbReference type="AlphaFoldDB" id="A0A1Z5JRS0"/>
<dbReference type="Gene3D" id="2.60.40.640">
    <property type="match status" value="2"/>
</dbReference>
<reference evidence="2 3" key="1">
    <citation type="journal article" date="2015" name="Plant Cell">
        <title>Oil accumulation by the oleaginous diatom Fistulifera solaris as revealed by the genome and transcriptome.</title>
        <authorList>
            <person name="Tanaka T."/>
            <person name="Maeda Y."/>
            <person name="Veluchamy A."/>
            <person name="Tanaka M."/>
            <person name="Abida H."/>
            <person name="Marechal E."/>
            <person name="Bowler C."/>
            <person name="Muto M."/>
            <person name="Sunaga Y."/>
            <person name="Tanaka M."/>
            <person name="Yoshino T."/>
            <person name="Taniguchi T."/>
            <person name="Fukuda Y."/>
            <person name="Nemoto M."/>
            <person name="Matsumoto M."/>
            <person name="Wong P.S."/>
            <person name="Aburatani S."/>
            <person name="Fujibuchi W."/>
        </authorList>
    </citation>
    <scope>NUCLEOTIDE SEQUENCE [LARGE SCALE GENOMIC DNA]</scope>
    <source>
        <strain evidence="2 3">JPCC DA0580</strain>
    </source>
</reference>
<dbReference type="Pfam" id="PF02752">
    <property type="entry name" value="Arrestin_C"/>
    <property type="match status" value="1"/>
</dbReference>
<protein>
    <recommendedName>
        <fullName evidence="1">Arrestin C-terminal-like domain-containing protein</fullName>
    </recommendedName>
</protein>
<organism evidence="2 3">
    <name type="scientific">Fistulifera solaris</name>
    <name type="common">Oleaginous diatom</name>
    <dbReference type="NCBI Taxonomy" id="1519565"/>
    <lineage>
        <taxon>Eukaryota</taxon>
        <taxon>Sar</taxon>
        <taxon>Stramenopiles</taxon>
        <taxon>Ochrophyta</taxon>
        <taxon>Bacillariophyta</taxon>
        <taxon>Bacillariophyceae</taxon>
        <taxon>Bacillariophycidae</taxon>
        <taxon>Naviculales</taxon>
        <taxon>Naviculaceae</taxon>
        <taxon>Fistulifera</taxon>
    </lineage>
</organism>
<proteinExistence type="predicted"/>
<sequence length="324" mass="36170">MYRTNMTIHCNSSNQSPLSIHLADDAVTTGQKMIQGTVEWTLTDKDDAADLYRIQLELHGRERVSYDGKVREETFLKYPLVIQEFHTPLVYSGVHSYDFEVSLPADLPDSWQVAEPDATVGIVYTLSAYVITSRSAVKWKSTKLLTVQAAEQKPANRQGQLVVMMPQSFPISTNLVFSRGQIYLGWQCTSNVWTAGDWVSVSIVGQNQSDVDIKDFVVRLIESVTLMHPSFRNVKIQRILASTQVNTRDLSAWKAKSKTAGEPTTASFQVPESILCEAYAGSLFHLKYSIEVIAETATDRTTNPRVSCPVHLSQRAETSLDCEG</sequence>
<evidence type="ECO:0000313" key="3">
    <source>
        <dbReference type="Proteomes" id="UP000198406"/>
    </source>
</evidence>
<dbReference type="InterPro" id="IPR014752">
    <property type="entry name" value="Arrestin-like_C"/>
</dbReference>
<dbReference type="InterPro" id="IPR050357">
    <property type="entry name" value="Arrestin_domain-protein"/>
</dbReference>